<gene>
    <name evidence="4" type="ORF">M378DRAFT_70559</name>
</gene>
<evidence type="ECO:0000313" key="4">
    <source>
        <dbReference type="EMBL" id="KIL68966.1"/>
    </source>
</evidence>
<dbReference type="OrthoDB" id="2548929at2759"/>
<reference evidence="4 5" key="1">
    <citation type="submission" date="2014-04" db="EMBL/GenBank/DDBJ databases">
        <title>Evolutionary Origins and Diversification of the Mycorrhizal Mutualists.</title>
        <authorList>
            <consortium name="DOE Joint Genome Institute"/>
            <consortium name="Mycorrhizal Genomics Consortium"/>
            <person name="Kohler A."/>
            <person name="Kuo A."/>
            <person name="Nagy L.G."/>
            <person name="Floudas D."/>
            <person name="Copeland A."/>
            <person name="Barry K.W."/>
            <person name="Cichocki N."/>
            <person name="Veneault-Fourrey C."/>
            <person name="LaButti K."/>
            <person name="Lindquist E.A."/>
            <person name="Lipzen A."/>
            <person name="Lundell T."/>
            <person name="Morin E."/>
            <person name="Murat C."/>
            <person name="Riley R."/>
            <person name="Ohm R."/>
            <person name="Sun H."/>
            <person name="Tunlid A."/>
            <person name="Henrissat B."/>
            <person name="Grigoriev I.V."/>
            <person name="Hibbett D.S."/>
            <person name="Martin F."/>
        </authorList>
    </citation>
    <scope>NUCLEOTIDE SEQUENCE [LARGE SCALE GENOMIC DNA]</scope>
    <source>
        <strain evidence="4 5">Koide BX008</strain>
    </source>
</reference>
<dbReference type="EMBL" id="KN818227">
    <property type="protein sequence ID" value="KIL68966.1"/>
    <property type="molecule type" value="Genomic_DNA"/>
</dbReference>
<feature type="coiled-coil region" evidence="1">
    <location>
        <begin position="410"/>
        <end position="458"/>
    </location>
</feature>
<feature type="region of interest" description="Disordered" evidence="2">
    <location>
        <begin position="189"/>
        <end position="234"/>
    </location>
</feature>
<dbReference type="HOGENOM" id="CLU_330406_0_0_1"/>
<evidence type="ECO:0000313" key="5">
    <source>
        <dbReference type="Proteomes" id="UP000054549"/>
    </source>
</evidence>
<evidence type="ECO:0000256" key="3">
    <source>
        <dbReference type="SAM" id="Phobius"/>
    </source>
</evidence>
<feature type="region of interest" description="Disordered" evidence="2">
    <location>
        <begin position="260"/>
        <end position="279"/>
    </location>
</feature>
<dbReference type="Proteomes" id="UP000054549">
    <property type="component" value="Unassembled WGS sequence"/>
</dbReference>
<keyword evidence="1" id="KW-0175">Coiled coil</keyword>
<accession>A0A0C2XHN7</accession>
<feature type="coiled-coil region" evidence="1">
    <location>
        <begin position="339"/>
        <end position="366"/>
    </location>
</feature>
<feature type="transmembrane region" description="Helical" evidence="3">
    <location>
        <begin position="12"/>
        <end position="32"/>
    </location>
</feature>
<evidence type="ECO:0000256" key="1">
    <source>
        <dbReference type="SAM" id="Coils"/>
    </source>
</evidence>
<name>A0A0C2XHN7_AMAMK</name>
<keyword evidence="5" id="KW-1185">Reference proteome</keyword>
<organism evidence="4 5">
    <name type="scientific">Amanita muscaria (strain Koide BX008)</name>
    <dbReference type="NCBI Taxonomy" id="946122"/>
    <lineage>
        <taxon>Eukaryota</taxon>
        <taxon>Fungi</taxon>
        <taxon>Dikarya</taxon>
        <taxon>Basidiomycota</taxon>
        <taxon>Agaricomycotina</taxon>
        <taxon>Agaricomycetes</taxon>
        <taxon>Agaricomycetidae</taxon>
        <taxon>Agaricales</taxon>
        <taxon>Pluteineae</taxon>
        <taxon>Amanitaceae</taxon>
        <taxon>Amanita</taxon>
    </lineage>
</organism>
<protein>
    <submittedName>
        <fullName evidence="4">Uncharacterized protein</fullName>
    </submittedName>
</protein>
<dbReference type="STRING" id="946122.A0A0C2XHN7"/>
<proteinExistence type="predicted"/>
<dbReference type="InParanoid" id="A0A0C2XHN7"/>
<sequence>MTVLGRLLAFSDIRVFLGFLTFCVVILVLAYLTNPSESSFRAYLTEQSFRLHLSRLDRLDDPQDDVNPRLTPSITSDSSPTCAFSLDNHALVHFATRASVSLRTPKHVFHSFGIFTVATMLPMAKAPQRNDSHLSSVVNDSWYVGAFGKWLRGGGIEAWYQDVIARSKDEESTSSGILSLANLDIRHDYPGLPTHRGVPPKLRNRERSSQRTNGRPTRPETPPPLPKSASLPLHASGPKQLSCISWPNINTPTLSTLCLSNSSPEQANQGANPETLPNFSPRVTELLRQISQTQRTVLDLKAQLSDGKTATSQSRLHLQGNLDTQRDCRRQEDAIKVELKSRTKSLDDSKRQAEGLKREAEKKLRVVQIATTNATDFLSALGEKIIQLQVQMADDQSFIALRPAQQSVSISSLTEELDTKKQEIKATEVHVSTLSQRARELEGKLSEARERLKHLKHKTGVRKSDMQQMMDDRLVRSLSSILTHPTDEQDPSTILLERLRPDMSDHHMNRPEPSLATALETPTDSGCSPASLHHYETKLPIDPSKRISLGDRPATFLPDAISSRESPAASSAIPSPESVFLLGREGSVTNSYSTNFDAHQDQRETKLKLNGDHGTETKYTVPGSAWGHPPEYEHVGAEAFPANTGQHDWHQFGLPESGSRFDTIPESRRSATTGHLDSSTLYPLGYHPGTAPVATTSNPSLIRAFAPSLAERQVFQRTLGSISNASLERLPSLGDVGRVPISPPRLTGTSRDLPNRALPPWLLLPQNHHVNFSPWDDEEQERSS</sequence>
<keyword evidence="3" id="KW-1133">Transmembrane helix</keyword>
<evidence type="ECO:0000256" key="2">
    <source>
        <dbReference type="SAM" id="MobiDB-lite"/>
    </source>
</evidence>
<dbReference type="AlphaFoldDB" id="A0A0C2XHN7"/>
<keyword evidence="3" id="KW-0472">Membrane</keyword>
<keyword evidence="3" id="KW-0812">Transmembrane</keyword>
<feature type="compositionally biased region" description="Polar residues" evidence="2">
    <location>
        <begin position="260"/>
        <end position="278"/>
    </location>
</feature>